<keyword evidence="1" id="KW-0496">Mitochondrion</keyword>
<geneLocation type="mitochondrion" evidence="1"/>
<name>A0A124GN13_PICGL</name>
<dbReference type="EMBL" id="LKAM01000007">
    <property type="protein sequence ID" value="KUM47393.1"/>
    <property type="molecule type" value="Genomic_DNA"/>
</dbReference>
<organism evidence="1">
    <name type="scientific">Picea glauca</name>
    <name type="common">White spruce</name>
    <name type="synonym">Pinus glauca</name>
    <dbReference type="NCBI Taxonomy" id="3330"/>
    <lineage>
        <taxon>Eukaryota</taxon>
        <taxon>Viridiplantae</taxon>
        <taxon>Streptophyta</taxon>
        <taxon>Embryophyta</taxon>
        <taxon>Tracheophyta</taxon>
        <taxon>Spermatophyta</taxon>
        <taxon>Pinopsida</taxon>
        <taxon>Pinidae</taxon>
        <taxon>Conifers I</taxon>
        <taxon>Pinales</taxon>
        <taxon>Pinaceae</taxon>
        <taxon>Picea</taxon>
    </lineage>
</organism>
<dbReference type="AlphaFoldDB" id="A0A124GN13"/>
<evidence type="ECO:0000313" key="1">
    <source>
        <dbReference type="EMBL" id="KUM47393.1"/>
    </source>
</evidence>
<accession>A0A124GN13</accession>
<protein>
    <submittedName>
        <fullName evidence="1">Uncharacterized protein</fullName>
    </submittedName>
</protein>
<gene>
    <name evidence="1" type="ORF">ABT39_MTgene5578</name>
</gene>
<reference evidence="1" key="1">
    <citation type="journal article" date="2015" name="Genome Biol. Evol.">
        <title>Organellar Genomes of White Spruce (Picea glauca): Assembly and Annotation.</title>
        <authorList>
            <person name="Jackman S.D."/>
            <person name="Warren R.L."/>
            <person name="Gibb E.A."/>
            <person name="Vandervalk B.P."/>
            <person name="Mohamadi H."/>
            <person name="Chu J."/>
            <person name="Raymond A."/>
            <person name="Pleasance S."/>
            <person name="Coope R."/>
            <person name="Wildung M.R."/>
            <person name="Ritland C.E."/>
            <person name="Bousquet J."/>
            <person name="Jones S.J."/>
            <person name="Bohlmann J."/>
            <person name="Birol I."/>
        </authorList>
    </citation>
    <scope>NUCLEOTIDE SEQUENCE [LARGE SCALE GENOMIC DNA]</scope>
    <source>
        <tissue evidence="1">Flushing bud</tissue>
    </source>
</reference>
<sequence length="49" mass="5412">MNYLPHCDKTRTYITLHLFSFLATGLDNSDGANSYLLSQGLVDGANSYL</sequence>
<proteinExistence type="predicted"/>
<comment type="caution">
    <text evidence="1">The sequence shown here is derived from an EMBL/GenBank/DDBJ whole genome shotgun (WGS) entry which is preliminary data.</text>
</comment>